<accession>A0A2T7SNI4</accession>
<proteinExistence type="predicted"/>
<evidence type="ECO:0000313" key="2">
    <source>
        <dbReference type="Proteomes" id="UP000245992"/>
    </source>
</evidence>
<comment type="caution">
    <text evidence="1">The sequence shown here is derived from an EMBL/GenBank/DDBJ whole genome shotgun (WGS) entry which is preliminary data.</text>
</comment>
<name>A0A2T7SNI4_9ACTN</name>
<organism evidence="1 2">
    <name type="scientific">Streptomyces scopuliridis RB72</name>
    <dbReference type="NCBI Taxonomy" id="1440053"/>
    <lineage>
        <taxon>Bacteria</taxon>
        <taxon>Bacillati</taxon>
        <taxon>Actinomycetota</taxon>
        <taxon>Actinomycetes</taxon>
        <taxon>Kitasatosporales</taxon>
        <taxon>Streptomycetaceae</taxon>
        <taxon>Streptomyces</taxon>
    </lineage>
</organism>
<protein>
    <submittedName>
        <fullName evidence="1">Uncharacterized protein</fullName>
    </submittedName>
</protein>
<sequence length="88" mass="9776">MADQAFQLGNGVTELVARVESSGFYRLLPGDVPWTCAEPEPAPYDGCPVCAALVKQRAEARFGRGSPAVWECDRELRNHPYRRADDHT</sequence>
<reference evidence="1 2" key="1">
    <citation type="submission" date="2013-12" db="EMBL/GenBank/DDBJ databases">
        <title>Annotated genome of Streptomyces scopuliridis.</title>
        <authorList>
            <person name="Olson J.B."/>
        </authorList>
    </citation>
    <scope>NUCLEOTIDE SEQUENCE [LARGE SCALE GENOMIC DNA]</scope>
    <source>
        <strain evidence="1 2">RB72</strain>
    </source>
</reference>
<gene>
    <name evidence="1" type="ORF">Y717_11930</name>
</gene>
<dbReference type="EMBL" id="AZSP01000389">
    <property type="protein sequence ID" value="PVE04450.1"/>
    <property type="molecule type" value="Genomic_DNA"/>
</dbReference>
<dbReference type="AlphaFoldDB" id="A0A2T7SNI4"/>
<dbReference type="Proteomes" id="UP000245992">
    <property type="component" value="Unassembled WGS sequence"/>
</dbReference>
<keyword evidence="2" id="KW-1185">Reference proteome</keyword>
<evidence type="ECO:0000313" key="1">
    <source>
        <dbReference type="EMBL" id="PVE04450.1"/>
    </source>
</evidence>